<evidence type="ECO:0000313" key="5">
    <source>
        <dbReference type="Proteomes" id="UP000800035"/>
    </source>
</evidence>
<accession>A0A6A5TGX6</accession>
<dbReference type="Pfam" id="PF26335">
    <property type="entry name" value="ARB_00930_C"/>
    <property type="match status" value="1"/>
</dbReference>
<dbReference type="PROSITE" id="PS51257">
    <property type="entry name" value="PROKAR_LIPOPROTEIN"/>
    <property type="match status" value="1"/>
</dbReference>
<dbReference type="InterPro" id="IPR058664">
    <property type="entry name" value="ARB_00930-like_C"/>
</dbReference>
<evidence type="ECO:0000259" key="2">
    <source>
        <dbReference type="Pfam" id="PF00144"/>
    </source>
</evidence>
<dbReference type="InterPro" id="IPR051478">
    <property type="entry name" value="Beta-lactamase-like_AB/R"/>
</dbReference>
<evidence type="ECO:0000313" key="4">
    <source>
        <dbReference type="EMBL" id="KAF1952045.1"/>
    </source>
</evidence>
<feature type="chain" id="PRO_5025392632" evidence="1">
    <location>
        <begin position="18"/>
        <end position="560"/>
    </location>
</feature>
<feature type="domain" description="Beta-lactamase-like ARB-00930-like C-terminal" evidence="3">
    <location>
        <begin position="412"/>
        <end position="559"/>
    </location>
</feature>
<dbReference type="SUPFAM" id="SSF56601">
    <property type="entry name" value="beta-lactamase/transpeptidase-like"/>
    <property type="match status" value="1"/>
</dbReference>
<sequence length="560" mass="59728">MRYLASHGLLLSSVACASHLGFAPTDQVPLLGPSFLSNFDPTNATAVQKVKEAFPKAIEALFEKKRLNKTNLNIAVDIFSAATNQSIFNYYHAGEKQTLTSTLDDNTISRIGSVSKLFTAYAIIAKAGIEVFRDPVTKYLPELASTNSSDDPLKHVRWEDVTIGGLASHQAGSGGAAGLLVASEYPEKLGPEDLFAFMRAKHPVTSPFRTAVYSDGGFTILAQVLERLSGKKYPDAIRDILFKPLGRDGLSTSTTAPNGSDINTIDRRPVSNSTAFALDLPIVAGSGGIYTNGADLRAIGLSILNSQILSAATTQQWMKPLSGTGSLVELVGAPWEIHRLAIPVTSGSNKTRISDLYTKAGGNGDYNAIFALSPDHGIGFSILVTGSTSATARFTIRDLVGEMFIPACEAAAAENAKRNLAGTFVSTNSTKTNITLTVDEGQPGLGLASIYLEGEESSALIQANSTFRLFPTGLNSYSRSLAALYRTKGTMRVAHRLISYSLPYAPRATSEGGDGGLFDNQYSWMGIDFVTTVDEFIFTVEEGKLIAVENTGSGLSFKRA</sequence>
<name>A0A6A5TGX6_9PLEO</name>
<protein>
    <submittedName>
        <fullName evidence="4">Beta-lactamase</fullName>
    </submittedName>
</protein>
<dbReference type="EMBL" id="ML977013">
    <property type="protein sequence ID" value="KAF1952045.1"/>
    <property type="molecule type" value="Genomic_DNA"/>
</dbReference>
<dbReference type="Gene3D" id="3.40.710.10">
    <property type="entry name" value="DD-peptidase/beta-lactamase superfamily"/>
    <property type="match status" value="1"/>
</dbReference>
<organism evidence="4 5">
    <name type="scientific">Byssothecium circinans</name>
    <dbReference type="NCBI Taxonomy" id="147558"/>
    <lineage>
        <taxon>Eukaryota</taxon>
        <taxon>Fungi</taxon>
        <taxon>Dikarya</taxon>
        <taxon>Ascomycota</taxon>
        <taxon>Pezizomycotina</taxon>
        <taxon>Dothideomycetes</taxon>
        <taxon>Pleosporomycetidae</taxon>
        <taxon>Pleosporales</taxon>
        <taxon>Massarineae</taxon>
        <taxon>Massarinaceae</taxon>
        <taxon>Byssothecium</taxon>
    </lineage>
</organism>
<proteinExistence type="predicted"/>
<gene>
    <name evidence="4" type="ORF">CC80DRAFT_573118</name>
</gene>
<dbReference type="OrthoDB" id="10250282at2759"/>
<evidence type="ECO:0000256" key="1">
    <source>
        <dbReference type="SAM" id="SignalP"/>
    </source>
</evidence>
<evidence type="ECO:0000259" key="3">
    <source>
        <dbReference type="Pfam" id="PF26335"/>
    </source>
</evidence>
<dbReference type="AlphaFoldDB" id="A0A6A5TGX6"/>
<dbReference type="PANTHER" id="PTHR22935">
    <property type="entry name" value="PENICILLIN-BINDING PROTEIN"/>
    <property type="match status" value="1"/>
</dbReference>
<dbReference type="PANTHER" id="PTHR22935:SF97">
    <property type="entry name" value="BETA-LACTAMASE-RELATED DOMAIN-CONTAINING PROTEIN"/>
    <property type="match status" value="1"/>
</dbReference>
<keyword evidence="5" id="KW-1185">Reference proteome</keyword>
<dbReference type="InterPro" id="IPR012338">
    <property type="entry name" value="Beta-lactam/transpept-like"/>
</dbReference>
<dbReference type="Pfam" id="PF00144">
    <property type="entry name" value="Beta-lactamase"/>
    <property type="match status" value="1"/>
</dbReference>
<feature type="signal peptide" evidence="1">
    <location>
        <begin position="1"/>
        <end position="17"/>
    </location>
</feature>
<keyword evidence="1" id="KW-0732">Signal</keyword>
<dbReference type="Proteomes" id="UP000800035">
    <property type="component" value="Unassembled WGS sequence"/>
</dbReference>
<feature type="domain" description="Beta-lactamase-related" evidence="2">
    <location>
        <begin position="102"/>
        <end position="395"/>
    </location>
</feature>
<reference evidence="4" key="1">
    <citation type="journal article" date="2020" name="Stud. Mycol.">
        <title>101 Dothideomycetes genomes: a test case for predicting lifestyles and emergence of pathogens.</title>
        <authorList>
            <person name="Haridas S."/>
            <person name="Albert R."/>
            <person name="Binder M."/>
            <person name="Bloem J."/>
            <person name="Labutti K."/>
            <person name="Salamov A."/>
            <person name="Andreopoulos B."/>
            <person name="Baker S."/>
            <person name="Barry K."/>
            <person name="Bills G."/>
            <person name="Bluhm B."/>
            <person name="Cannon C."/>
            <person name="Castanera R."/>
            <person name="Culley D."/>
            <person name="Daum C."/>
            <person name="Ezra D."/>
            <person name="Gonzalez J."/>
            <person name="Henrissat B."/>
            <person name="Kuo A."/>
            <person name="Liang C."/>
            <person name="Lipzen A."/>
            <person name="Lutzoni F."/>
            <person name="Magnuson J."/>
            <person name="Mondo S."/>
            <person name="Nolan M."/>
            <person name="Ohm R."/>
            <person name="Pangilinan J."/>
            <person name="Park H.-J."/>
            <person name="Ramirez L."/>
            <person name="Alfaro M."/>
            <person name="Sun H."/>
            <person name="Tritt A."/>
            <person name="Yoshinaga Y."/>
            <person name="Zwiers L.-H."/>
            <person name="Turgeon B."/>
            <person name="Goodwin S."/>
            <person name="Spatafora J."/>
            <person name="Crous P."/>
            <person name="Grigoriev I."/>
        </authorList>
    </citation>
    <scope>NUCLEOTIDE SEQUENCE</scope>
    <source>
        <strain evidence="4">CBS 675.92</strain>
    </source>
</reference>
<dbReference type="InterPro" id="IPR001466">
    <property type="entry name" value="Beta-lactam-related"/>
</dbReference>